<evidence type="ECO:0000256" key="1">
    <source>
        <dbReference type="SAM" id="Phobius"/>
    </source>
</evidence>
<reference evidence="2" key="1">
    <citation type="submission" date="2022-10" db="EMBL/GenBank/DDBJ databases">
        <title>The complete genomes of actinobacterial strains from the NBC collection.</title>
        <authorList>
            <person name="Joergensen T.S."/>
            <person name="Alvarez Arevalo M."/>
            <person name="Sterndorff E.B."/>
            <person name="Faurdal D."/>
            <person name="Vuksanovic O."/>
            <person name="Mourched A.-S."/>
            <person name="Charusanti P."/>
            <person name="Shaw S."/>
            <person name="Blin K."/>
            <person name="Weber T."/>
        </authorList>
    </citation>
    <scope>NUCLEOTIDE SEQUENCE</scope>
    <source>
        <strain evidence="2">NBC_01482</strain>
    </source>
</reference>
<protein>
    <submittedName>
        <fullName evidence="2">Uncharacterized protein</fullName>
    </submittedName>
</protein>
<feature type="transmembrane region" description="Helical" evidence="1">
    <location>
        <begin position="114"/>
        <end position="132"/>
    </location>
</feature>
<gene>
    <name evidence="2" type="ORF">OG563_28920</name>
</gene>
<evidence type="ECO:0000313" key="2">
    <source>
        <dbReference type="EMBL" id="WUV43240.1"/>
    </source>
</evidence>
<organism evidence="2 3">
    <name type="scientific">Nocardia vinacea</name>
    <dbReference type="NCBI Taxonomy" id="96468"/>
    <lineage>
        <taxon>Bacteria</taxon>
        <taxon>Bacillati</taxon>
        <taxon>Actinomycetota</taxon>
        <taxon>Actinomycetes</taxon>
        <taxon>Mycobacteriales</taxon>
        <taxon>Nocardiaceae</taxon>
        <taxon>Nocardia</taxon>
    </lineage>
</organism>
<dbReference type="EMBL" id="CP109441">
    <property type="protein sequence ID" value="WUV43240.1"/>
    <property type="molecule type" value="Genomic_DNA"/>
</dbReference>
<sequence length="134" mass="15022">MTGELARPFRRRMLLLVVGVVLAAGGAVTRPFSWPATVLVVVPVVVVSVLAFRTRPEQIPRTARLRCGVVVWSTLLVVASVWEVYAFVRQPDWTRPNDLHPTLSTLLDPALEQLPLRFAGWLVWLGAGWWLVSR</sequence>
<keyword evidence="1" id="KW-0472">Membrane</keyword>
<dbReference type="Proteomes" id="UP001432062">
    <property type="component" value="Chromosome"/>
</dbReference>
<name>A0ABZ1YLS5_9NOCA</name>
<proteinExistence type="predicted"/>
<dbReference type="RefSeq" id="WP_329405780.1">
    <property type="nucleotide sequence ID" value="NZ_CP109441.1"/>
</dbReference>
<keyword evidence="1" id="KW-0812">Transmembrane</keyword>
<keyword evidence="3" id="KW-1185">Reference proteome</keyword>
<feature type="transmembrane region" description="Helical" evidence="1">
    <location>
        <begin position="65"/>
        <end position="88"/>
    </location>
</feature>
<feature type="transmembrane region" description="Helical" evidence="1">
    <location>
        <begin position="36"/>
        <end position="53"/>
    </location>
</feature>
<keyword evidence="1" id="KW-1133">Transmembrane helix</keyword>
<accession>A0ABZ1YLS5</accession>
<evidence type="ECO:0000313" key="3">
    <source>
        <dbReference type="Proteomes" id="UP001432062"/>
    </source>
</evidence>